<protein>
    <submittedName>
        <fullName evidence="2">Uncharacterized protein LOC117642152</fullName>
    </submittedName>
</protein>
<accession>A0A6P8YH91</accession>
<dbReference type="AlphaFoldDB" id="A0A6P8YH91"/>
<name>A0A6P8YH91_THRPL</name>
<organism evidence="2">
    <name type="scientific">Thrips palmi</name>
    <name type="common">Melon thrips</name>
    <dbReference type="NCBI Taxonomy" id="161013"/>
    <lineage>
        <taxon>Eukaryota</taxon>
        <taxon>Metazoa</taxon>
        <taxon>Ecdysozoa</taxon>
        <taxon>Arthropoda</taxon>
        <taxon>Hexapoda</taxon>
        <taxon>Insecta</taxon>
        <taxon>Pterygota</taxon>
        <taxon>Neoptera</taxon>
        <taxon>Paraneoptera</taxon>
        <taxon>Thysanoptera</taxon>
        <taxon>Terebrantia</taxon>
        <taxon>Thripoidea</taxon>
        <taxon>Thripidae</taxon>
        <taxon>Thrips</taxon>
    </lineage>
</organism>
<proteinExistence type="predicted"/>
<evidence type="ECO:0000313" key="1">
    <source>
        <dbReference type="Proteomes" id="UP000515158"/>
    </source>
</evidence>
<dbReference type="OrthoDB" id="6611808at2759"/>
<dbReference type="RefSeq" id="XP_034235931.1">
    <property type="nucleotide sequence ID" value="XM_034380040.1"/>
</dbReference>
<gene>
    <name evidence="2" type="primary">LOC117642152</name>
</gene>
<sequence>MDDIRALANKLGEAVKNDPLSCCCVPYQQNLPPPARLDSAPSSKRLPLYPTGQRIMGQLHVNLELYPGPCRPVPQIKAELRGGKHYPVCSCIKRNGLQDSCLSWRCMVPMSKKGCRALPFPTCGLGKRQLAKYEALPDRTPEYCGYDKPPLCCPPCVPSSPASPSPLKALTYN</sequence>
<keyword evidence="1" id="KW-1185">Reference proteome</keyword>
<dbReference type="GeneID" id="117642152"/>
<dbReference type="KEGG" id="tpal:117642152"/>
<dbReference type="Proteomes" id="UP000515158">
    <property type="component" value="Unplaced"/>
</dbReference>
<evidence type="ECO:0000313" key="2">
    <source>
        <dbReference type="RefSeq" id="XP_034235931.1"/>
    </source>
</evidence>
<dbReference type="InParanoid" id="A0A6P8YH91"/>
<reference evidence="2" key="1">
    <citation type="submission" date="2025-08" db="UniProtKB">
        <authorList>
            <consortium name="RefSeq"/>
        </authorList>
    </citation>
    <scope>IDENTIFICATION</scope>
    <source>
        <tissue evidence="2">Total insect</tissue>
    </source>
</reference>